<evidence type="ECO:0000313" key="6">
    <source>
        <dbReference type="WBParaSite" id="DME_0000268601-mRNA-1"/>
    </source>
</evidence>
<feature type="transmembrane region" description="Helical" evidence="1">
    <location>
        <begin position="457"/>
        <end position="475"/>
    </location>
</feature>
<sequence>MLFFLISYIFSCRCVALNQLAYGQNLIVFMIDGLSNKLLAKYADELTGFNEMSIYGSTTDYLKPVYPTLSYPNWISIFTGLYAENHGFTADYMWDETKQIAFMKGRGENDTISEWWQQEIAPVWYTIGKSNIDVHCYWIPWCDLPYMDLIVKVPNERKLNFSDIDQSESVSTYFPSIIEWISKYQMYRQQFVLLRYGGIENALRTFGGGSREIIEALRIVDLHILDLQRNLAQMNLFESTNLMVLSNHGMYTVNNEVQYFIDECFEDLSKVELVVNRHAMMMLFTSYADEVFYDLQVCDQFAPQADYDNEEDSTPMVTIYRTDELPTEFYWKNSRFMPSIVLIAKPGATILTKRIPSIPMHDEHDRDVKEIGGYDNRFDGMHGIFMARGPAFKINHQAAPIEVVDIYQLMLNILAIEPPHKHNGTWSNVENLLNNEWETRPAHLSKNSSDILSIRPFSMIFLLFFSYILYINICLC</sequence>
<keyword evidence="2" id="KW-0732">Signal</keyword>
<reference evidence="6" key="1">
    <citation type="submission" date="2016-04" db="UniProtKB">
        <authorList>
            <consortium name="WormBaseParasite"/>
        </authorList>
    </citation>
    <scope>IDENTIFICATION</scope>
</reference>
<dbReference type="OrthoDB" id="415411at2759"/>
<dbReference type="InterPro" id="IPR017850">
    <property type="entry name" value="Alkaline_phosphatase_core_sf"/>
</dbReference>
<dbReference type="PANTHER" id="PTHR10151:SF111">
    <property type="entry name" value="CHOLINE-SPECIFIC GLYCEROPHOSPHODIESTER PHOSPHODIESTERASE"/>
    <property type="match status" value="1"/>
</dbReference>
<dbReference type="Gene3D" id="3.40.720.10">
    <property type="entry name" value="Alkaline Phosphatase, subunit A"/>
    <property type="match status" value="1"/>
</dbReference>
<evidence type="ECO:0000313" key="5">
    <source>
        <dbReference type="Proteomes" id="UP000274756"/>
    </source>
</evidence>
<proteinExistence type="predicted"/>
<keyword evidence="1" id="KW-1133">Transmembrane helix</keyword>
<gene>
    <name evidence="3" type="ORF">DME_LOCUS7046</name>
</gene>
<dbReference type="Proteomes" id="UP000274756">
    <property type="component" value="Unassembled WGS sequence"/>
</dbReference>
<reference evidence="3 5" key="2">
    <citation type="submission" date="2018-11" db="EMBL/GenBank/DDBJ databases">
        <authorList>
            <consortium name="Pathogen Informatics"/>
        </authorList>
    </citation>
    <scope>NUCLEOTIDE SEQUENCE [LARGE SCALE GENOMIC DNA]</scope>
</reference>
<keyword evidence="5" id="KW-1185">Reference proteome</keyword>
<evidence type="ECO:0000313" key="4">
    <source>
        <dbReference type="Proteomes" id="UP000038040"/>
    </source>
</evidence>
<organism evidence="4 6">
    <name type="scientific">Dracunculus medinensis</name>
    <name type="common">Guinea worm</name>
    <dbReference type="NCBI Taxonomy" id="318479"/>
    <lineage>
        <taxon>Eukaryota</taxon>
        <taxon>Metazoa</taxon>
        <taxon>Ecdysozoa</taxon>
        <taxon>Nematoda</taxon>
        <taxon>Chromadorea</taxon>
        <taxon>Rhabditida</taxon>
        <taxon>Spirurina</taxon>
        <taxon>Dracunculoidea</taxon>
        <taxon>Dracunculidae</taxon>
        <taxon>Dracunculus</taxon>
    </lineage>
</organism>
<dbReference type="CDD" id="cd16018">
    <property type="entry name" value="Enpp"/>
    <property type="match status" value="1"/>
</dbReference>
<dbReference type="STRING" id="318479.A0A158Q3M3"/>
<feature type="chain" id="PRO_5041122411" evidence="2">
    <location>
        <begin position="17"/>
        <end position="476"/>
    </location>
</feature>
<evidence type="ECO:0000256" key="2">
    <source>
        <dbReference type="SAM" id="SignalP"/>
    </source>
</evidence>
<evidence type="ECO:0000256" key="1">
    <source>
        <dbReference type="SAM" id="Phobius"/>
    </source>
</evidence>
<evidence type="ECO:0000313" key="3">
    <source>
        <dbReference type="EMBL" id="VDN57073.1"/>
    </source>
</evidence>
<dbReference type="PANTHER" id="PTHR10151">
    <property type="entry name" value="ECTONUCLEOTIDE PYROPHOSPHATASE/PHOSPHODIESTERASE"/>
    <property type="match status" value="1"/>
</dbReference>
<dbReference type="WBParaSite" id="DME_0000268601-mRNA-1">
    <property type="protein sequence ID" value="DME_0000268601-mRNA-1"/>
    <property type="gene ID" value="DME_0000268601"/>
</dbReference>
<keyword evidence="1" id="KW-0472">Membrane</keyword>
<dbReference type="Proteomes" id="UP000038040">
    <property type="component" value="Unplaced"/>
</dbReference>
<feature type="signal peptide" evidence="2">
    <location>
        <begin position="1"/>
        <end position="16"/>
    </location>
</feature>
<keyword evidence="1" id="KW-0812">Transmembrane</keyword>
<dbReference type="AlphaFoldDB" id="A0A158Q3M3"/>
<protein>
    <submittedName>
        <fullName evidence="6">Ectonucleotide pyrophosphatase/phosphodiesterase family member 6</fullName>
    </submittedName>
</protein>
<accession>A0A158Q3M3</accession>
<dbReference type="InterPro" id="IPR002591">
    <property type="entry name" value="Phosphodiest/P_Trfase"/>
</dbReference>
<dbReference type="SUPFAM" id="SSF53649">
    <property type="entry name" value="Alkaline phosphatase-like"/>
    <property type="match status" value="1"/>
</dbReference>
<dbReference type="EMBL" id="UYYG01001158">
    <property type="protein sequence ID" value="VDN57073.1"/>
    <property type="molecule type" value="Genomic_DNA"/>
</dbReference>
<dbReference type="Pfam" id="PF01663">
    <property type="entry name" value="Phosphodiest"/>
    <property type="match status" value="1"/>
</dbReference>
<name>A0A158Q3M3_DRAME</name>